<dbReference type="STRING" id="322104.A3LT29"/>
<proteinExistence type="predicted"/>
<dbReference type="Proteomes" id="UP000002258">
    <property type="component" value="Chromosome 4"/>
</dbReference>
<dbReference type="InterPro" id="IPR007174">
    <property type="entry name" value="Las1"/>
</dbReference>
<dbReference type="EMBL" id="CP000498">
    <property type="protein sequence ID" value="ABN66340.2"/>
    <property type="molecule type" value="Genomic_DNA"/>
</dbReference>
<organism evidence="1 2">
    <name type="scientific">Scheffersomyces stipitis (strain ATCC 58785 / CBS 6054 / NBRC 10063 / NRRL Y-11545)</name>
    <name type="common">Yeast</name>
    <name type="synonym">Pichia stipitis</name>
    <dbReference type="NCBI Taxonomy" id="322104"/>
    <lineage>
        <taxon>Eukaryota</taxon>
        <taxon>Fungi</taxon>
        <taxon>Dikarya</taxon>
        <taxon>Ascomycota</taxon>
        <taxon>Saccharomycotina</taxon>
        <taxon>Pichiomycetes</taxon>
        <taxon>Debaryomycetaceae</taxon>
        <taxon>Scheffersomyces</taxon>
    </lineage>
</organism>
<dbReference type="Pfam" id="PF04031">
    <property type="entry name" value="Las1"/>
    <property type="match status" value="1"/>
</dbReference>
<keyword evidence="2" id="KW-1185">Reference proteome</keyword>
<dbReference type="GO" id="GO:0090730">
    <property type="term" value="C:Las1 complex"/>
    <property type="evidence" value="ECO:0007669"/>
    <property type="project" value="InterPro"/>
</dbReference>
<dbReference type="GO" id="GO:0004519">
    <property type="term" value="F:endonuclease activity"/>
    <property type="evidence" value="ECO:0007669"/>
    <property type="project" value="InterPro"/>
</dbReference>
<protein>
    <submittedName>
        <fullName evidence="1">Cell morphogenesis, cytoskeletal regulation and bud formation</fullName>
    </submittedName>
</protein>
<dbReference type="PANTHER" id="PTHR15002">
    <property type="entry name" value="RIBOSOMAL BIOGENESIS PROTEIN LAS1L"/>
    <property type="match status" value="1"/>
</dbReference>
<dbReference type="InParanoid" id="A3LT29"/>
<dbReference type="OMA" id="WLYDNYW"/>
<dbReference type="OrthoDB" id="10263222at2759"/>
<evidence type="ECO:0000313" key="2">
    <source>
        <dbReference type="Proteomes" id="UP000002258"/>
    </source>
</evidence>
<dbReference type="GO" id="GO:0030687">
    <property type="term" value="C:preribosome, large subunit precursor"/>
    <property type="evidence" value="ECO:0007669"/>
    <property type="project" value="TreeGrafter"/>
</dbReference>
<dbReference type="GO" id="GO:0000470">
    <property type="term" value="P:maturation of LSU-rRNA"/>
    <property type="evidence" value="ECO:0007669"/>
    <property type="project" value="TreeGrafter"/>
</dbReference>
<dbReference type="RefSeq" id="XP_001384369.2">
    <property type="nucleotide sequence ID" value="XM_001384332.1"/>
</dbReference>
<reference evidence="1 2" key="1">
    <citation type="journal article" date="2007" name="Nat. Biotechnol.">
        <title>Genome sequence of the lignocellulose-bioconverting and xylose-fermenting yeast Pichia stipitis.</title>
        <authorList>
            <person name="Jeffries T.W."/>
            <person name="Grigoriev I.V."/>
            <person name="Grimwood J."/>
            <person name="Laplaza J.M."/>
            <person name="Aerts A."/>
            <person name="Salamov A."/>
            <person name="Schmutz J."/>
            <person name="Lindquist E."/>
            <person name="Dehal P."/>
            <person name="Shapiro H."/>
            <person name="Jin Y.S."/>
            <person name="Passoth V."/>
            <person name="Richardson P.M."/>
        </authorList>
    </citation>
    <scope>NUCLEOTIDE SEQUENCE [LARGE SCALE GENOMIC DNA]</scope>
    <source>
        <strain evidence="2">ATCC 58785 / CBS 6054 / NBRC 10063 / NRRL Y-11545</strain>
    </source>
</reference>
<sequence>MAPRKSKKGNPVVVSYKTVEDLKILKDWFYNFDVEAGRDFRFRAIQRVRALGSRGRLPHGIEATSFLTSICLEDDRGAKDSNILQMSYTMAIIRFVNGLLDPFQKANFAIPLHQLAKNLGLPGFFVELRHMGTHESLPSLVMLRIACTRALNWLYDNYWCHIEDDEFDDGDEEDISELSEKMLKHLAEIQTDLESIITSTQLLNNLKTYKKIRKSDLDHIYKYGDSSSESAIKYNKAVRYIKSISDIPHKSSDHFSGDEVLATQLVFKNNLIYNNDKISSKEGKLKFNPLLVKLFKPLIQELGLNFQIYLWLVIASALRNDDGLGIRCDLYPRLELKLKHDFEYIQLIEWIGVLFEMIVSAEFSKDFEFVVSPELATENEDIHKRFAKSLAALPTVDDILGTPVTDKPPKIYILEPHSDWEPTPFGTFV</sequence>
<dbReference type="PANTHER" id="PTHR15002:SF0">
    <property type="entry name" value="RIBOSOMAL BIOGENESIS PROTEIN LAS1L"/>
    <property type="match status" value="1"/>
</dbReference>
<dbReference type="HOGENOM" id="CLU_043823_0_0_1"/>
<gene>
    <name evidence="1" type="ORF">PICST_31264</name>
</gene>
<name>A3LT29_PICST</name>
<dbReference type="GeneID" id="4838983"/>
<dbReference type="GO" id="GO:0000460">
    <property type="term" value="P:maturation of 5.8S rRNA"/>
    <property type="evidence" value="ECO:0007669"/>
    <property type="project" value="TreeGrafter"/>
</dbReference>
<dbReference type="FunCoup" id="A3LT29">
    <property type="interactions" value="105"/>
</dbReference>
<evidence type="ECO:0000313" key="1">
    <source>
        <dbReference type="EMBL" id="ABN66340.2"/>
    </source>
</evidence>
<dbReference type="eggNOG" id="KOG2425">
    <property type="taxonomic scope" value="Eukaryota"/>
</dbReference>
<dbReference type="AlphaFoldDB" id="A3LT29"/>
<accession>A3LT29</accession>
<dbReference type="KEGG" id="pic:PICST_31264"/>